<evidence type="ECO:0000313" key="1">
    <source>
        <dbReference type="EMBL" id="CAE7668563.1"/>
    </source>
</evidence>
<gene>
    <name evidence="1" type="ORF">SNEC2469_LOCUS19117</name>
</gene>
<organism evidence="1 2">
    <name type="scientific">Symbiodinium necroappetens</name>
    <dbReference type="NCBI Taxonomy" id="1628268"/>
    <lineage>
        <taxon>Eukaryota</taxon>
        <taxon>Sar</taxon>
        <taxon>Alveolata</taxon>
        <taxon>Dinophyceae</taxon>
        <taxon>Suessiales</taxon>
        <taxon>Symbiodiniaceae</taxon>
        <taxon>Symbiodinium</taxon>
    </lineage>
</organism>
<dbReference type="Proteomes" id="UP000601435">
    <property type="component" value="Unassembled WGS sequence"/>
</dbReference>
<proteinExistence type="predicted"/>
<dbReference type="OrthoDB" id="417656at2759"/>
<name>A0A812WD65_9DINO</name>
<sequence>MFFCCCTEEREGFDAVPVDGSERTPQGLIKSSPALAESMTAESGLYTVQLARGADRKWDLALEKSDVDHLMIKRMTNAVTEWNKNNATNVQISVYDRIVEVNGQRASGKELAKSLENTPDDQVALLLQRPQTRTLTLKRPGKLGIIANYMPNYSLKPWIDTIAEGLVRDWNKAHPDASIREHDRILSVNTVSNPPEDVVHQMRKPDADLEIVCLHYPNI</sequence>
<dbReference type="AlphaFoldDB" id="A0A812WD65"/>
<dbReference type="EMBL" id="CAJNJA010032586">
    <property type="protein sequence ID" value="CAE7668563.1"/>
    <property type="molecule type" value="Genomic_DNA"/>
</dbReference>
<accession>A0A812WD65</accession>
<comment type="caution">
    <text evidence="1">The sequence shown here is derived from an EMBL/GenBank/DDBJ whole genome shotgun (WGS) entry which is preliminary data.</text>
</comment>
<protein>
    <recommendedName>
        <fullName evidence="3">PDZ domain-containing protein</fullName>
    </recommendedName>
</protein>
<evidence type="ECO:0008006" key="3">
    <source>
        <dbReference type="Google" id="ProtNLM"/>
    </source>
</evidence>
<reference evidence="1" key="1">
    <citation type="submission" date="2021-02" db="EMBL/GenBank/DDBJ databases">
        <authorList>
            <person name="Dougan E. K."/>
            <person name="Rhodes N."/>
            <person name="Thang M."/>
            <person name="Chan C."/>
        </authorList>
    </citation>
    <scope>NUCLEOTIDE SEQUENCE</scope>
</reference>
<evidence type="ECO:0000313" key="2">
    <source>
        <dbReference type="Proteomes" id="UP000601435"/>
    </source>
</evidence>
<keyword evidence="2" id="KW-1185">Reference proteome</keyword>